<evidence type="ECO:0000313" key="2">
    <source>
        <dbReference type="EMBL" id="CAD8209833.1"/>
    </source>
</evidence>
<keyword evidence="3" id="KW-1185">Reference proteome</keyword>
<feature type="transmembrane region" description="Helical" evidence="1">
    <location>
        <begin position="2765"/>
        <end position="2787"/>
    </location>
</feature>
<dbReference type="OMA" id="IAFNDNT"/>
<organism evidence="2 3">
    <name type="scientific">Paramecium octaurelia</name>
    <dbReference type="NCBI Taxonomy" id="43137"/>
    <lineage>
        <taxon>Eukaryota</taxon>
        <taxon>Sar</taxon>
        <taxon>Alveolata</taxon>
        <taxon>Ciliophora</taxon>
        <taxon>Intramacronucleata</taxon>
        <taxon>Oligohymenophorea</taxon>
        <taxon>Peniculida</taxon>
        <taxon>Parameciidae</taxon>
        <taxon>Paramecium</taxon>
    </lineage>
</organism>
<feature type="transmembrane region" description="Helical" evidence="1">
    <location>
        <begin position="2432"/>
        <end position="2453"/>
    </location>
</feature>
<evidence type="ECO:0008006" key="4">
    <source>
        <dbReference type="Google" id="ProtNLM"/>
    </source>
</evidence>
<comment type="caution">
    <text evidence="2">The sequence shown here is derived from an EMBL/GenBank/DDBJ whole genome shotgun (WGS) entry which is preliminary data.</text>
</comment>
<dbReference type="EMBL" id="CAJJDP010000150">
    <property type="protein sequence ID" value="CAD8209833.1"/>
    <property type="molecule type" value="Genomic_DNA"/>
</dbReference>
<protein>
    <recommendedName>
        <fullName evidence="4">Transmembrane protein</fullName>
    </recommendedName>
</protein>
<keyword evidence="1" id="KW-0812">Transmembrane</keyword>
<gene>
    <name evidence="2" type="ORF">POCTA_138.1.T1480122</name>
</gene>
<dbReference type="OrthoDB" id="77931at2759"/>
<keyword evidence="1" id="KW-1133">Transmembrane helix</keyword>
<evidence type="ECO:0000256" key="1">
    <source>
        <dbReference type="SAM" id="Phobius"/>
    </source>
</evidence>
<dbReference type="PANTHER" id="PTHR11319:SF35">
    <property type="entry name" value="OUTER MEMBRANE PROTEIN PMPC-RELATED"/>
    <property type="match status" value="1"/>
</dbReference>
<dbReference type="CDD" id="cd00064">
    <property type="entry name" value="FU"/>
    <property type="match status" value="1"/>
</dbReference>
<feature type="transmembrane region" description="Helical" evidence="1">
    <location>
        <begin position="2539"/>
        <end position="2564"/>
    </location>
</feature>
<dbReference type="InterPro" id="IPR006212">
    <property type="entry name" value="Furin_repeat"/>
</dbReference>
<accession>A0A8S1Y8W6</accession>
<feature type="transmembrane region" description="Helical" evidence="1">
    <location>
        <begin position="2585"/>
        <end position="2608"/>
    </location>
</feature>
<proteinExistence type="predicted"/>
<reference evidence="2" key="1">
    <citation type="submission" date="2021-01" db="EMBL/GenBank/DDBJ databases">
        <authorList>
            <consortium name="Genoscope - CEA"/>
            <person name="William W."/>
        </authorList>
    </citation>
    <scope>NUCLEOTIDE SEQUENCE</scope>
</reference>
<sequence>MKFRNFFLEQFFKYIFIVKIRQNKQSYEFQFDIVKITLIENLVNSSDLGQSCNFILNLYQSDFLLLNLNCFWESKIFIYLNIRLMMMLIYAIILNSTWSFEIEKIDSQYQVAQQLVKIRDYDFQLTKYFSYGIWSKYTPLSAIPQTGPVGLFDSNCYHIHNILDRKRNEINLIYYDCLDYEAKKITKALKFVNNEDEQKEYVIEVEIFYYESFWYFLEVLQWPLQKRFEILIISQQQIVLHSIDEIKYPFFGEDLSFNFGNSLIVVKSRIESIQKNQKFSYFPGIIMIQKFQILDELTIIDWFDDVKSLFVDYENCYCNPNEIVDIQDLNINSLQKGLLVSQNQNCDSFFLQGWVKIQEIIKKDNQFIYPFIKLAANYESSLLTSDNLSPFQIQYQISDIQNQVIVKTYSYTFPTVTIDFSNNPFLIEKSFDIVHSINLWHKIKVELIGNSIDIQIKFYEQLMIHEYRLQLEVNQFQSYQFKLLYGNIQSLNSNYLHILLRNFYFSNCDQPFSDDNCHYNCEECDGPTKEDCLSCSKESKRIYLPEHKVCICPYNTIDDQICIDYEEVGLEFIDETFLNNECPYGYFELDNECLKCPSIIRKDLITCTDCLQNPKSFSQYPYCENDLHINQAQQTEELQWSYPDQLLFDGNDFNYFGSWQFPINDFKSLYLGFLYRSSFFPLYCNKEYENCDSQQIDRCKEQVTTVVGVRCNGCKEDYILKDNYCISQYVGRQKNCLTPYYKSSNGQCKLCSKKNCIYCFEYQKDESSIKSTLFQNFESFNNDEMIQIGCAMCVDGFMFDFIIGECLSQQSKIQTCLRSFINLDGIEICTLSSQNDFSVAPEIINCEKYYSNCLQCVLSPKSRLQCIFCRQGFVSSITSGTCQLSGAFLPSNYATSNIQGGNQADAHVQLIQSFQMQFLPDSYYYLNIPESIFEVQFDTAWRLPKDVINFVCLKCPLNYYKQTMRAQLEGQCVVCSNLCQYCEMRTQEEIFPLNANFQLQESNAQFITKCLKPNDDPNIAINPYYNNVKYCFNKVCINWFSFSIYFNYCINNRYSPGMYEMDMNFQYCNQVGVDYLTIDYIISIQEENQNCDSIKLILLNDFKSTIFSLKKTHMRLYSVHKNILGPNRRINITNYDSVELKNITFKRFSGCVFGNRDKKVEITLNNSKLINTNYLSVVIFITQIYGNILIQDVEILDSVFVDSTFFEFQKQSDLIPFKIKNLTFKNCILKNSTLFNIDYIQDIATIENIIIQNCSLLNSSFFSLQTILNRVAKIILQDVEINQCNFDNSFFLKGYSNFDIEGNNLFFHHNNLFNSVIIAFNDNTDLLRIRTSYNTLIESSILSTLLQVYQKRLVCTIDDFEDNFSAFQESSLIIIYSNLQINNFIVNIKNVKVQKNNLFGKLHLKNQLFKLHCHSLKIQNAYFFNLQKLAVFYLYQSNQIVFDSIIFENFQQKYKVPVSQLCTDLEQFRNQPFQVLGFQQLSLSNIKIINQFSINYSLMDINFSNQYIIDTIGMIILTNIEFRGNIIILNKLATSISLLNIYSQYNLNIKSDNFKFMQNVIHSQIYGTLITQINLLHINSLDSFVQLLQVYFYQNALTNSTNPFITLSAAVIEISNLTFMNSNVLSQKLWEQFYDFELEDQHNQQEINYIIESTFNMQNSGIYIVASTFSCKDSLFQDIIAIKSSVFLIQTQGQGIIKISNLQIYSIYNNLKDSGGSGCITVDSTSSLLSIDIKQIKFTNIFNRMAASVFTITPSLRQNVIRLTNIEIQNCLSLMNTIMLVKFSADVMKQSLVSINKLYIYQSEEFWFQLFSLIGSILSSELVRIQSEENAMFFFENCKIDIQYLIIEGIVISPILKIQNAFKLKLFDCKLEYIQKLYSFDLIQITQTTRTESMISIEKLKIIQSSTYKEKQNGIPIFSDLNYKISGCTMWRNTSITQQPSFSDIINQIQSSVQSNQLIYVKSISDQNSLMFQQIQIINNNGSDFSNGIITFEVEQFKIFKIKDIFCFQNSVKEHGCIYFFIQNYISSIILIKDSYFIQNKGSLGGALLIQNVRLRMTNCKIISNSVSKSGGGLFLQLNESDFQIEQTIITNNEASDGGGIFFNQDANILLHNFMKSFLLLNRAKQFGDNLIESPNHLTLLINNMQMPSKKYTINKTLNHHLELQPYRIIQQGKPLITNYLMIPSHQVINEYQIYQPSSNQYFSYISNFALILKNSLNEQLMNLLSTTCILTNKIIYEESLNQVDEEAKEILLQFDLEKDYYNLGSLSFILDPYIQEKKLLQIEINCKSSQHQQSLNYMIQVKSLKCQLGEFYVNSGCQICSSIQGFYSVVYDATKCSIFDKTKFKNITENNIELLEGFWRPNFLSDSIEHCFKNIKFCKGGWGQGNQICDQGHIGALCEECDIYNVRGEGKYFQNQQDSQCISCFGVEDSIIPFIAGSIWSFISIIITLRSIEQSNQLFKSLKLKQRFSKIIFNLEQGHEGFLIKMLLNYLWIFAVIFTFNIQFSFSFTFVDSVSNTSYSMTNNLDCYLSENQSIKLIYSKIITMLLLMTIQFLLIIMGYLIYNQYKKIGLSNFNLETISNTLLYLYVSNYGGLVKMYFSIVSKRVVSNQSYIQGDVSLLFGSQEHVIWISSFVIPGIVIFSVIIPLSIFIVMYIKKDQHDNIKIRKHFCYLINEYNKRNYFWEEIKLIKKTIIILILTYFETYILLKASLLGLCLLFYQLFAFNMKPYILFNFNNKDLSSAQICSIAIFLGAAKYVAEQENNLFSSILLQTIIVLLCLKLCYSFIKSILEVYSNKYTFLILNYLLIILNKISKESILTEKLQTYLLKQRQKNQRLKILISKLRQHLLKVSKGQLEYHRKIVSSQNYNTQKLKSDQKYLLKIETE</sequence>
<name>A0A8S1Y8W6_PAROT</name>
<dbReference type="Proteomes" id="UP000683925">
    <property type="component" value="Unassembled WGS sequence"/>
</dbReference>
<feature type="transmembrane region" description="Helical" evidence="1">
    <location>
        <begin position="2628"/>
        <end position="2656"/>
    </location>
</feature>
<feature type="transmembrane region" description="Helical" evidence="1">
    <location>
        <begin position="2491"/>
        <end position="2512"/>
    </location>
</feature>
<evidence type="ECO:0000313" key="3">
    <source>
        <dbReference type="Proteomes" id="UP000683925"/>
    </source>
</evidence>
<keyword evidence="1" id="KW-0472">Membrane</keyword>
<feature type="transmembrane region" description="Helical" evidence="1">
    <location>
        <begin position="2694"/>
        <end position="2720"/>
    </location>
</feature>
<dbReference type="PANTHER" id="PTHR11319">
    <property type="entry name" value="G PROTEIN-COUPLED RECEPTOR-RELATED"/>
    <property type="match status" value="1"/>
</dbReference>